<dbReference type="VEuPathDB" id="FungiDB:SAPIO_CDS3201"/>
<dbReference type="GO" id="GO:0000252">
    <property type="term" value="F:3-beta-hydroxysteroid dehydrogenase [NAD(P)+]/C4-decarboxylase activity"/>
    <property type="evidence" value="ECO:0007669"/>
    <property type="project" value="TreeGrafter"/>
</dbReference>
<feature type="transmembrane region" description="Helical" evidence="3">
    <location>
        <begin position="76"/>
        <end position="95"/>
    </location>
</feature>
<evidence type="ECO:0000259" key="4">
    <source>
        <dbReference type="Pfam" id="PF01073"/>
    </source>
</evidence>
<dbReference type="GO" id="GO:0005783">
    <property type="term" value="C:endoplasmic reticulum"/>
    <property type="evidence" value="ECO:0007669"/>
    <property type="project" value="TreeGrafter"/>
</dbReference>
<dbReference type="InterPro" id="IPR002225">
    <property type="entry name" value="3Beta_OHSteriod_DH/Estase"/>
</dbReference>
<dbReference type="Pfam" id="PF01073">
    <property type="entry name" value="3Beta_HSD"/>
    <property type="match status" value="1"/>
</dbReference>
<dbReference type="GeneID" id="27722273"/>
<keyword evidence="6" id="KW-1185">Reference proteome</keyword>
<evidence type="ECO:0000313" key="5">
    <source>
        <dbReference type="EMBL" id="KEZ44255.1"/>
    </source>
</evidence>
<dbReference type="SUPFAM" id="SSF51735">
    <property type="entry name" value="NAD(P)-binding Rossmann-fold domains"/>
    <property type="match status" value="1"/>
</dbReference>
<dbReference type="OMA" id="FGNYAHT"/>
<dbReference type="KEGG" id="sapo:SAPIO_CDS3201"/>
<dbReference type="InterPro" id="IPR036291">
    <property type="entry name" value="NAD(P)-bd_dom_sf"/>
</dbReference>
<accession>A0A084GA93</accession>
<sequence>MAALIPTLFGGVAAAAVAFVLWLVKINRIMRTTPAEALKISPNRWTKEEIVETYRRIEKSPLDWTPHLPPKLDRRYIVVGGSGLVGSALVLQLLARGQDPSTIRIIDFRRPIRPDLLSGPGANVDVTLADITSAEATSAAYSKPWPESVTSRNLPLTVFHIAAIISPSERHPLVYNRCAVVNVDGTANSIAAARAAGADIFVATSSSSVGQHPVDFFLAPWESEPRGYMQVLTEEDFYKPIRPPSQFFGNYAFSKAVGERLVCDANEFPPEGADLSRPGGFRTGIIRPGSPIYGGPQDPVLGLLLKQKGPSPTFSAPWMQNWVNSSNVAMAHLLYEQRLLSPQGRALAARPFLVTDAGPPPIFEDYYTLARITVAKNPPVIQYPPPVLLLVLAQLVEWYCVLLWRFPFLNRVFSEPGFPLYWLQPACFSASINLIIDDSAARRSPEQGGLGYKPLCTTMEGMCMQVHNWNETYSKAEGEGK</sequence>
<feature type="transmembrane region" description="Helical" evidence="3">
    <location>
        <begin position="6"/>
        <end position="24"/>
    </location>
</feature>
<keyword evidence="3" id="KW-1133">Transmembrane helix</keyword>
<dbReference type="AlphaFoldDB" id="A0A084GA93"/>
<organism evidence="5 6">
    <name type="scientific">Pseudallescheria apiosperma</name>
    <name type="common">Scedosporium apiospermum</name>
    <dbReference type="NCBI Taxonomy" id="563466"/>
    <lineage>
        <taxon>Eukaryota</taxon>
        <taxon>Fungi</taxon>
        <taxon>Dikarya</taxon>
        <taxon>Ascomycota</taxon>
        <taxon>Pezizomycotina</taxon>
        <taxon>Sordariomycetes</taxon>
        <taxon>Hypocreomycetidae</taxon>
        <taxon>Microascales</taxon>
        <taxon>Microascaceae</taxon>
        <taxon>Scedosporium</taxon>
    </lineage>
</organism>
<reference evidence="5 6" key="1">
    <citation type="journal article" date="2014" name="Genome Announc.">
        <title>Draft genome sequence of the pathogenic fungus Scedosporium apiospermum.</title>
        <authorList>
            <person name="Vandeputte P."/>
            <person name="Ghamrawi S."/>
            <person name="Rechenmann M."/>
            <person name="Iltis A."/>
            <person name="Giraud S."/>
            <person name="Fleury M."/>
            <person name="Thornton C."/>
            <person name="Delhaes L."/>
            <person name="Meyer W."/>
            <person name="Papon N."/>
            <person name="Bouchara J.P."/>
        </authorList>
    </citation>
    <scope>NUCLEOTIDE SEQUENCE [LARGE SCALE GENOMIC DNA]</scope>
    <source>
        <strain evidence="5 6">IHEM 14462</strain>
    </source>
</reference>
<dbReference type="PANTHER" id="PTHR10366:SF447">
    <property type="entry name" value="HYDROXYSTEROID DEHYDROGENASE_ISOMERASE FAMILY PROTEIN, PUTATIVE (AFU_ORTHOLOGUE AFUA_1G06450)-RELATED"/>
    <property type="match status" value="1"/>
</dbReference>
<evidence type="ECO:0000256" key="3">
    <source>
        <dbReference type="SAM" id="Phobius"/>
    </source>
</evidence>
<dbReference type="Gene3D" id="3.40.50.720">
    <property type="entry name" value="NAD(P)-binding Rossmann-like Domain"/>
    <property type="match status" value="1"/>
</dbReference>
<keyword evidence="5" id="KW-0413">Isomerase</keyword>
<name>A0A084GA93_PSEDA</name>
<keyword evidence="1" id="KW-0560">Oxidoreductase</keyword>
<dbReference type="OrthoDB" id="10058185at2759"/>
<gene>
    <name evidence="5" type="ORF">SAPIO_CDS3201</name>
</gene>
<comment type="caution">
    <text evidence="5">The sequence shown here is derived from an EMBL/GenBank/DDBJ whole genome shotgun (WGS) entry which is preliminary data.</text>
</comment>
<dbReference type="GO" id="GO:0016853">
    <property type="term" value="F:isomerase activity"/>
    <property type="evidence" value="ECO:0007669"/>
    <property type="project" value="UniProtKB-KW"/>
</dbReference>
<protein>
    <submittedName>
        <fullName evidence="5">3-beta hydroxysteroid dehydrogenase isomerase family</fullName>
    </submittedName>
</protein>
<dbReference type="PANTHER" id="PTHR10366">
    <property type="entry name" value="NAD DEPENDENT EPIMERASE/DEHYDRATASE"/>
    <property type="match status" value="1"/>
</dbReference>
<keyword evidence="3" id="KW-0472">Membrane</keyword>
<dbReference type="EMBL" id="JOWA01000088">
    <property type="protein sequence ID" value="KEZ44255.1"/>
    <property type="molecule type" value="Genomic_DNA"/>
</dbReference>
<dbReference type="RefSeq" id="XP_016644054.1">
    <property type="nucleotide sequence ID" value="XM_016786048.1"/>
</dbReference>
<proteinExistence type="inferred from homology"/>
<comment type="similarity">
    <text evidence="2">Belongs to the NAD(P)-dependent epimerase/dehydratase family. Dihydroflavonol-4-reductase subfamily.</text>
</comment>
<dbReference type="GO" id="GO:0006696">
    <property type="term" value="P:ergosterol biosynthetic process"/>
    <property type="evidence" value="ECO:0007669"/>
    <property type="project" value="TreeGrafter"/>
</dbReference>
<dbReference type="InterPro" id="IPR050425">
    <property type="entry name" value="NAD(P)_dehydrat-like"/>
</dbReference>
<keyword evidence="3" id="KW-0812">Transmembrane</keyword>
<feature type="domain" description="3-beta hydroxysteroid dehydrogenase/isomerase" evidence="4">
    <location>
        <begin position="77"/>
        <end position="366"/>
    </location>
</feature>
<evidence type="ECO:0000313" key="6">
    <source>
        <dbReference type="Proteomes" id="UP000028545"/>
    </source>
</evidence>
<dbReference type="Proteomes" id="UP000028545">
    <property type="component" value="Unassembled WGS sequence"/>
</dbReference>
<evidence type="ECO:0000256" key="2">
    <source>
        <dbReference type="ARBA" id="ARBA00023445"/>
    </source>
</evidence>
<dbReference type="HOGENOM" id="CLU_045580_1_0_1"/>
<evidence type="ECO:0000256" key="1">
    <source>
        <dbReference type="ARBA" id="ARBA00023002"/>
    </source>
</evidence>